<name>G5H7P9_9BACT</name>
<dbReference type="GO" id="GO:0006508">
    <property type="term" value="P:proteolysis"/>
    <property type="evidence" value="ECO:0007669"/>
    <property type="project" value="UniProtKB-KW"/>
</dbReference>
<keyword evidence="4" id="KW-0720">Serine protease</keyword>
<dbReference type="RefSeq" id="WP_009133508.1">
    <property type="nucleotide sequence ID" value="NZ_CP102250.1"/>
</dbReference>
<dbReference type="NCBIfam" id="NF003642">
    <property type="entry name" value="PRK05282.1"/>
    <property type="match status" value="1"/>
</dbReference>
<comment type="caution">
    <text evidence="5">The sequence shown here is derived from an EMBL/GenBank/DDBJ whole genome shotgun (WGS) entry which is preliminary data.</text>
</comment>
<dbReference type="GeneID" id="92816288"/>
<dbReference type="CDD" id="cd03146">
    <property type="entry name" value="GAT1_Peptidase_E"/>
    <property type="match status" value="1"/>
</dbReference>
<dbReference type="AlphaFoldDB" id="G5H7P9"/>
<dbReference type="PATRIC" id="fig|742725.3.peg.757"/>
<dbReference type="OrthoDB" id="3373764at2"/>
<organism evidence="5 6">
    <name type="scientific">Alistipes indistinctus YIT 12060</name>
    <dbReference type="NCBI Taxonomy" id="742725"/>
    <lineage>
        <taxon>Bacteria</taxon>
        <taxon>Pseudomonadati</taxon>
        <taxon>Bacteroidota</taxon>
        <taxon>Bacteroidia</taxon>
        <taxon>Bacteroidales</taxon>
        <taxon>Rikenellaceae</taxon>
        <taxon>Alistipes</taxon>
    </lineage>
</organism>
<evidence type="ECO:0000313" key="5">
    <source>
        <dbReference type="EMBL" id="EHB92498.1"/>
    </source>
</evidence>
<dbReference type="MEROPS" id="S51.001"/>
<dbReference type="Gene3D" id="3.40.50.880">
    <property type="match status" value="1"/>
</dbReference>
<keyword evidence="3" id="KW-0378">Hydrolase</keyword>
<proteinExistence type="inferred from homology"/>
<comment type="similarity">
    <text evidence="1">Belongs to the peptidase S51 family.</text>
</comment>
<evidence type="ECO:0000256" key="1">
    <source>
        <dbReference type="ARBA" id="ARBA00006534"/>
    </source>
</evidence>
<accession>G5H7P9</accession>
<evidence type="ECO:0000313" key="6">
    <source>
        <dbReference type="Proteomes" id="UP000006008"/>
    </source>
</evidence>
<evidence type="ECO:0000256" key="3">
    <source>
        <dbReference type="ARBA" id="ARBA00022801"/>
    </source>
</evidence>
<dbReference type="PANTHER" id="PTHR20842">
    <property type="entry name" value="PROTEASE S51 ALPHA-ASPARTYL DIPEPTIDASE"/>
    <property type="match status" value="1"/>
</dbReference>
<gene>
    <name evidence="5" type="ORF">HMPREF9450_00702</name>
</gene>
<dbReference type="HOGENOM" id="CLU_071689_0_0_10"/>
<dbReference type="PANTHER" id="PTHR20842:SF0">
    <property type="entry name" value="ALPHA-ASPARTYL DIPEPTIDASE"/>
    <property type="match status" value="1"/>
</dbReference>
<dbReference type="InterPro" id="IPR005320">
    <property type="entry name" value="Peptidase_S51"/>
</dbReference>
<dbReference type="SUPFAM" id="SSF52317">
    <property type="entry name" value="Class I glutamine amidotransferase-like"/>
    <property type="match status" value="1"/>
</dbReference>
<keyword evidence="6" id="KW-1185">Reference proteome</keyword>
<dbReference type="InterPro" id="IPR029062">
    <property type="entry name" value="Class_I_gatase-like"/>
</dbReference>
<reference evidence="5 6" key="1">
    <citation type="submission" date="2011-08" db="EMBL/GenBank/DDBJ databases">
        <title>The Genome Sequence of Alistipes indistinctus YIT 12060.</title>
        <authorList>
            <consortium name="The Broad Institute Genome Sequencing Platform"/>
            <person name="Earl A."/>
            <person name="Ward D."/>
            <person name="Feldgarden M."/>
            <person name="Gevers D."/>
            <person name="Morotomi M."/>
            <person name="Young S.K."/>
            <person name="Zeng Q."/>
            <person name="Gargeya S."/>
            <person name="Fitzgerald M."/>
            <person name="Haas B."/>
            <person name="Abouelleil A."/>
            <person name="Alvarado L."/>
            <person name="Arachchi H.M."/>
            <person name="Berlin A."/>
            <person name="Brown A."/>
            <person name="Chapman S.B."/>
            <person name="Chen Z."/>
            <person name="Dunbar C."/>
            <person name="Freedman E."/>
            <person name="Gearin G."/>
            <person name="Gellesch M."/>
            <person name="Goldberg J."/>
            <person name="Griggs A."/>
            <person name="Gujja S."/>
            <person name="Heiman D."/>
            <person name="Howarth C."/>
            <person name="Larson L."/>
            <person name="Lui A."/>
            <person name="MacDonald P.J.P."/>
            <person name="Montmayeur A."/>
            <person name="Murphy C."/>
            <person name="Neiman D."/>
            <person name="Pearson M."/>
            <person name="Priest M."/>
            <person name="Roberts A."/>
            <person name="Saif S."/>
            <person name="Shea T."/>
            <person name="Shenoy N."/>
            <person name="Sisk P."/>
            <person name="Stolte C."/>
            <person name="Sykes S."/>
            <person name="Wortman J."/>
            <person name="Nusbaum C."/>
            <person name="Birren B."/>
        </authorList>
    </citation>
    <scope>NUCLEOTIDE SEQUENCE [LARGE SCALE GENOMIC DNA]</scope>
    <source>
        <strain evidence="5 6">YIT 12060</strain>
    </source>
</reference>
<dbReference type="STRING" id="742725.HMPREF9450_00702"/>
<dbReference type="EMBL" id="ADLD01000009">
    <property type="protein sequence ID" value="EHB92498.1"/>
    <property type="molecule type" value="Genomic_DNA"/>
</dbReference>
<dbReference type="Pfam" id="PF03575">
    <property type="entry name" value="Peptidase_S51"/>
    <property type="match status" value="1"/>
</dbReference>
<dbReference type="Proteomes" id="UP000006008">
    <property type="component" value="Unassembled WGS sequence"/>
</dbReference>
<evidence type="ECO:0000256" key="2">
    <source>
        <dbReference type="ARBA" id="ARBA00022670"/>
    </source>
</evidence>
<dbReference type="GO" id="GO:0008236">
    <property type="term" value="F:serine-type peptidase activity"/>
    <property type="evidence" value="ECO:0007669"/>
    <property type="project" value="UniProtKB-KW"/>
</dbReference>
<evidence type="ECO:0000256" key="4">
    <source>
        <dbReference type="ARBA" id="ARBA00022825"/>
    </source>
</evidence>
<sequence length="240" mass="26656">MRLLLISNSTNAGEAYLDYPKKELGDFFKGIDEVMFVPYAAVTFTYDAYLEKVQARFSELGIRVRSVHREANPALAIMSAKGIVVGGGNTFRLAQMMQREGLVEAIRLRVTDEGIPYAGWSAGSNMACPTIGTTNDMPIIEPATFHAAGLIPFQINPHYLDAHPQGHAGETREQRIEEYITVNTNVYVAGLREGCMLRLEGDRLSLIGPRPMRIFRWGELPREVNPGDDLGFLLQQPLEG</sequence>
<keyword evidence="2" id="KW-0645">Protease</keyword>
<dbReference type="eggNOG" id="COG3340">
    <property type="taxonomic scope" value="Bacteria"/>
</dbReference>
<protein>
    <recommendedName>
        <fullName evidence="7">Dipeptidase E</fullName>
    </recommendedName>
</protein>
<evidence type="ECO:0008006" key="7">
    <source>
        <dbReference type="Google" id="ProtNLM"/>
    </source>
</evidence>